<name>A0A433RUT5_9BACL</name>
<keyword evidence="2" id="KW-1185">Reference proteome</keyword>
<reference evidence="1 2" key="1">
    <citation type="submission" date="2014-11" db="EMBL/GenBank/DDBJ databases">
        <title>Genome sequence and analysis of novel Kurthia sp.</title>
        <authorList>
            <person name="Lawson J.N."/>
            <person name="Gonzalez J.E."/>
            <person name="Rinauldi L."/>
            <person name="Xuan Z."/>
            <person name="Firman A."/>
            <person name="Shaddox L."/>
            <person name="Trudeau A."/>
            <person name="Shah S."/>
            <person name="Reiman D."/>
        </authorList>
    </citation>
    <scope>NUCLEOTIDE SEQUENCE [LARGE SCALE GENOMIC DNA]</scope>
    <source>
        <strain evidence="1 2">3B1D</strain>
    </source>
</reference>
<accession>A0A433RUT5</accession>
<gene>
    <name evidence="1" type="ORF">QI30_08270</name>
</gene>
<dbReference type="EMBL" id="JTFC01000029">
    <property type="protein sequence ID" value="RUS57051.1"/>
    <property type="molecule type" value="Genomic_DNA"/>
</dbReference>
<protein>
    <submittedName>
        <fullName evidence="1">Uncharacterized protein</fullName>
    </submittedName>
</protein>
<sequence length="84" mass="10087">MKNTDIQLSMSKIRSILKYHHVQYIRKKDTRLYFSALDQNDNQHDIWYNIKSGNYFETVNGCAVLIKEMLFSDTKETLPHYKQK</sequence>
<dbReference type="Proteomes" id="UP000288623">
    <property type="component" value="Unassembled WGS sequence"/>
</dbReference>
<evidence type="ECO:0000313" key="2">
    <source>
        <dbReference type="Proteomes" id="UP000288623"/>
    </source>
</evidence>
<comment type="caution">
    <text evidence="1">The sequence shown here is derived from an EMBL/GenBank/DDBJ whole genome shotgun (WGS) entry which is preliminary data.</text>
</comment>
<evidence type="ECO:0000313" key="1">
    <source>
        <dbReference type="EMBL" id="RUS57051.1"/>
    </source>
</evidence>
<proteinExistence type="predicted"/>
<organism evidence="1 2">
    <name type="scientific">Candidatus Kurthia intestinigallinarum</name>
    <dbReference type="NCBI Taxonomy" id="1562256"/>
    <lineage>
        <taxon>Bacteria</taxon>
        <taxon>Bacillati</taxon>
        <taxon>Bacillota</taxon>
        <taxon>Bacilli</taxon>
        <taxon>Bacillales</taxon>
        <taxon>Caryophanaceae</taxon>
        <taxon>Kurthia</taxon>
    </lineage>
</organism>
<dbReference type="AlphaFoldDB" id="A0A433RUT5"/>
<dbReference type="RefSeq" id="WP_126990470.1">
    <property type="nucleotide sequence ID" value="NZ_JTFC01000029.1"/>
</dbReference>